<dbReference type="Proteomes" id="UP000005408">
    <property type="component" value="Unassembled WGS sequence"/>
</dbReference>
<evidence type="ECO:0000256" key="1">
    <source>
        <dbReference type="SAM" id="MobiDB-lite"/>
    </source>
</evidence>
<proteinExistence type="predicted"/>
<evidence type="ECO:0000313" key="3">
    <source>
        <dbReference type="Proteomes" id="UP000005408"/>
    </source>
</evidence>
<protein>
    <submittedName>
        <fullName evidence="2">Uncharacterized protein</fullName>
    </submittedName>
</protein>
<reference evidence="2" key="1">
    <citation type="submission" date="2022-08" db="UniProtKB">
        <authorList>
            <consortium name="EnsemblMetazoa"/>
        </authorList>
    </citation>
    <scope>IDENTIFICATION</scope>
    <source>
        <strain evidence="2">05x7-T-G4-1.051#20</strain>
    </source>
</reference>
<name>A0A8W8JQJ8_MAGGI</name>
<feature type="region of interest" description="Disordered" evidence="1">
    <location>
        <begin position="79"/>
        <end position="98"/>
    </location>
</feature>
<evidence type="ECO:0000313" key="2">
    <source>
        <dbReference type="EnsemblMetazoa" id="G20498.1:cds"/>
    </source>
</evidence>
<accession>A0A8W8JQJ8</accession>
<dbReference type="AlphaFoldDB" id="A0A8W8JQJ8"/>
<keyword evidence="3" id="KW-1185">Reference proteome</keyword>
<dbReference type="EnsemblMetazoa" id="G20498.1">
    <property type="protein sequence ID" value="G20498.1:cds"/>
    <property type="gene ID" value="G20498"/>
</dbReference>
<sequence>MAKCTLVLTLRDSLNQKVLDAGVQTRSGCKWSAMTAVAHAESLLEIDILSNTCTGRKGIGVAYFHQNAKGDKTERKSMVQGEGTDEMSQAKCPEPTGSGCPPLLTHQLEYFIVKGRKIGGKLGTI</sequence>
<organism evidence="2 3">
    <name type="scientific">Magallana gigas</name>
    <name type="common">Pacific oyster</name>
    <name type="synonym">Crassostrea gigas</name>
    <dbReference type="NCBI Taxonomy" id="29159"/>
    <lineage>
        <taxon>Eukaryota</taxon>
        <taxon>Metazoa</taxon>
        <taxon>Spiralia</taxon>
        <taxon>Lophotrochozoa</taxon>
        <taxon>Mollusca</taxon>
        <taxon>Bivalvia</taxon>
        <taxon>Autobranchia</taxon>
        <taxon>Pteriomorphia</taxon>
        <taxon>Ostreida</taxon>
        <taxon>Ostreoidea</taxon>
        <taxon>Ostreidae</taxon>
        <taxon>Magallana</taxon>
    </lineage>
</organism>